<organism evidence="1 2">
    <name type="scientific">Hyphomonas pacifica</name>
    <dbReference type="NCBI Taxonomy" id="1280941"/>
    <lineage>
        <taxon>Bacteria</taxon>
        <taxon>Pseudomonadati</taxon>
        <taxon>Pseudomonadota</taxon>
        <taxon>Alphaproteobacteria</taxon>
        <taxon>Hyphomonadales</taxon>
        <taxon>Hyphomonadaceae</taxon>
        <taxon>Hyphomonas</taxon>
    </lineage>
</organism>
<sequence>MDAMGDFLVQGLEQARRAVVDVVGRDNLQLNPKTMPRSRRARANGRLKQIETIVRRLILLMAFALKLGPLAASAPRAPQAEPDLPEGTQLAIFPRVPVKRFTLMPPARRVILSDQARDTFGAVLGLSGPVSTQPLIDRILALQKILKAPEAAAKRLARTLQRMQAKGEARPMVGPAAGAFRLSPELGAVATALPGFIRAGLESWESSG</sequence>
<keyword evidence="2" id="KW-1185">Reference proteome</keyword>
<reference evidence="1 2" key="1">
    <citation type="submission" date="2013-04" db="EMBL/GenBank/DDBJ databases">
        <title>Hyphomonas sp. T24B3 Genome Sequencing.</title>
        <authorList>
            <person name="Lai Q."/>
            <person name="Shao Z."/>
        </authorList>
    </citation>
    <scope>NUCLEOTIDE SEQUENCE [LARGE SCALE GENOMIC DNA]</scope>
    <source>
        <strain evidence="1 2">T24B3</strain>
    </source>
</reference>
<proteinExistence type="predicted"/>
<dbReference type="eggNOG" id="ENOG50300HI">
    <property type="taxonomic scope" value="Bacteria"/>
</dbReference>
<dbReference type="EMBL" id="AWFB01000056">
    <property type="protein sequence ID" value="RAN31350.1"/>
    <property type="molecule type" value="Genomic_DNA"/>
</dbReference>
<name>A0A062TUB2_9PROT</name>
<gene>
    <name evidence="1" type="ORF">HY3_04475</name>
</gene>
<dbReference type="Proteomes" id="UP000249123">
    <property type="component" value="Unassembled WGS sequence"/>
</dbReference>
<evidence type="ECO:0000313" key="2">
    <source>
        <dbReference type="Proteomes" id="UP000249123"/>
    </source>
</evidence>
<dbReference type="STRING" id="1280941.HY2_04775"/>
<protein>
    <submittedName>
        <fullName evidence="1">Uncharacterized protein</fullName>
    </submittedName>
</protein>
<comment type="caution">
    <text evidence="1">The sequence shown here is derived from an EMBL/GenBank/DDBJ whole genome shotgun (WGS) entry which is preliminary data.</text>
</comment>
<evidence type="ECO:0000313" key="1">
    <source>
        <dbReference type="EMBL" id="RAN31350.1"/>
    </source>
</evidence>
<dbReference type="AlphaFoldDB" id="A0A062TUB2"/>
<accession>A0A062TUB2</accession>